<sequence length="194" mass="22137">MSIEQPWVRPVVRGKTHANTEFGEKLHLCIEDGFSRVDYASFEAYNEASRLTDAAKGYKMRHGAYPKRILADKIYTTRANRAWCKARGIELSGPKLGRPSKDPQVAREDCRRERESASDRNCVEGAFGTMKHSYGMDRVMTRLKETTETVVAMAVLCFNLKKLEGLSYTFIRWALKMLQSWPLLLVGDRGLQRA</sequence>
<dbReference type="EMBL" id="VSSQ01061662">
    <property type="protein sequence ID" value="MPN14961.1"/>
    <property type="molecule type" value="Genomic_DNA"/>
</dbReference>
<comment type="caution">
    <text evidence="3">The sequence shown here is derived from an EMBL/GenBank/DDBJ whole genome shotgun (WGS) entry which is preliminary data.</text>
</comment>
<proteinExistence type="predicted"/>
<organism evidence="3">
    <name type="scientific">bioreactor metagenome</name>
    <dbReference type="NCBI Taxonomy" id="1076179"/>
    <lineage>
        <taxon>unclassified sequences</taxon>
        <taxon>metagenomes</taxon>
        <taxon>ecological metagenomes</taxon>
    </lineage>
</organism>
<dbReference type="Pfam" id="PF13586">
    <property type="entry name" value="DDE_Tnp_1_2"/>
    <property type="match status" value="1"/>
</dbReference>
<gene>
    <name evidence="3" type="ORF">SDC9_162290</name>
</gene>
<accession>A0A645FKP7</accession>
<evidence type="ECO:0000256" key="1">
    <source>
        <dbReference type="SAM" id="MobiDB-lite"/>
    </source>
</evidence>
<dbReference type="AlphaFoldDB" id="A0A645FKP7"/>
<feature type="compositionally biased region" description="Basic and acidic residues" evidence="1">
    <location>
        <begin position="99"/>
        <end position="117"/>
    </location>
</feature>
<reference evidence="3" key="1">
    <citation type="submission" date="2019-08" db="EMBL/GenBank/DDBJ databases">
        <authorList>
            <person name="Kucharzyk K."/>
            <person name="Murdoch R.W."/>
            <person name="Higgins S."/>
            <person name="Loffler F."/>
        </authorList>
    </citation>
    <scope>NUCLEOTIDE SEQUENCE</scope>
</reference>
<name>A0A645FKP7_9ZZZZ</name>
<protein>
    <submittedName>
        <fullName evidence="3">IS5 family transposase ISLar5</fullName>
    </submittedName>
</protein>
<evidence type="ECO:0000259" key="2">
    <source>
        <dbReference type="Pfam" id="PF13586"/>
    </source>
</evidence>
<feature type="domain" description="Transposase DDE" evidence="2">
    <location>
        <begin position="70"/>
        <end position="161"/>
    </location>
</feature>
<dbReference type="InterPro" id="IPR025668">
    <property type="entry name" value="Tnp_DDE_dom"/>
</dbReference>
<evidence type="ECO:0000313" key="3">
    <source>
        <dbReference type="EMBL" id="MPN14961.1"/>
    </source>
</evidence>
<feature type="region of interest" description="Disordered" evidence="1">
    <location>
        <begin position="94"/>
        <end position="117"/>
    </location>
</feature>